<dbReference type="EMBL" id="JASCIS010000009">
    <property type="protein sequence ID" value="MDI3419103.1"/>
    <property type="molecule type" value="Genomic_DNA"/>
</dbReference>
<organism evidence="1 2">
    <name type="scientific">Streptomyces luteolus</name>
    <dbReference type="NCBI Taxonomy" id="3043615"/>
    <lineage>
        <taxon>Bacteria</taxon>
        <taxon>Bacillati</taxon>
        <taxon>Actinomycetota</taxon>
        <taxon>Actinomycetes</taxon>
        <taxon>Kitasatosporales</taxon>
        <taxon>Streptomycetaceae</taxon>
        <taxon>Streptomyces</taxon>
    </lineage>
</organism>
<sequence length="109" mass="11368">MLHPASADLRRVLAWHAEAIIEDERHSTPETVRAREDSAYALCEMTGTANVGDAVRAAAAVYRRAAAVGTATLMPHTAQTSPRAAPPDDLPTLLCAGTVEPGGLPLAIA</sequence>
<evidence type="ECO:0000313" key="1">
    <source>
        <dbReference type="EMBL" id="MDI3419103.1"/>
    </source>
</evidence>
<dbReference type="Proteomes" id="UP001237105">
    <property type="component" value="Unassembled WGS sequence"/>
</dbReference>
<gene>
    <name evidence="1" type="ORF">QIT00_11090</name>
</gene>
<comment type="caution">
    <text evidence="1">The sequence shown here is derived from an EMBL/GenBank/DDBJ whole genome shotgun (WGS) entry which is preliminary data.</text>
</comment>
<dbReference type="RefSeq" id="WP_282535015.1">
    <property type="nucleotide sequence ID" value="NZ_JASCIS010000009.1"/>
</dbReference>
<evidence type="ECO:0000313" key="2">
    <source>
        <dbReference type="Proteomes" id="UP001237105"/>
    </source>
</evidence>
<dbReference type="InterPro" id="IPR033457">
    <property type="entry name" value="DUF5133"/>
</dbReference>
<accession>A0ABT6SU09</accession>
<proteinExistence type="predicted"/>
<protein>
    <submittedName>
        <fullName evidence="1">DUF5133 domain-containing protein</fullName>
    </submittedName>
</protein>
<keyword evidence="2" id="KW-1185">Reference proteome</keyword>
<dbReference type="Pfam" id="PF17196">
    <property type="entry name" value="DUF5133"/>
    <property type="match status" value="1"/>
</dbReference>
<name>A0ABT6SU09_9ACTN</name>
<reference evidence="1 2" key="1">
    <citation type="submission" date="2023-05" db="EMBL/GenBank/DDBJ databases">
        <title>Draft genome sequence of Streptomyces sp. B-S-A12 isolated from a cave soil in Thailand.</title>
        <authorList>
            <person name="Chamroensaksri N."/>
            <person name="Muangham S."/>
        </authorList>
    </citation>
    <scope>NUCLEOTIDE SEQUENCE [LARGE SCALE GENOMIC DNA]</scope>
    <source>
        <strain evidence="1 2">B-S-A12</strain>
    </source>
</reference>